<reference evidence="4" key="1">
    <citation type="submission" date="2017-02" db="UniProtKB">
        <authorList>
            <consortium name="WormBaseParasite"/>
        </authorList>
    </citation>
    <scope>IDENTIFICATION</scope>
</reference>
<evidence type="ECO:0000256" key="1">
    <source>
        <dbReference type="SAM" id="Phobius"/>
    </source>
</evidence>
<dbReference type="WBParaSite" id="HNAJ_0000415301-mRNA-1">
    <property type="protein sequence ID" value="HNAJ_0000415301-mRNA-1"/>
    <property type="gene ID" value="HNAJ_0000415301"/>
</dbReference>
<name>A0A0R3TAR4_RODNA</name>
<dbReference type="EMBL" id="UZAE01002739">
    <property type="protein sequence ID" value="VDO00011.1"/>
    <property type="molecule type" value="Genomic_DNA"/>
</dbReference>
<feature type="transmembrane region" description="Helical" evidence="1">
    <location>
        <begin position="54"/>
        <end position="74"/>
    </location>
</feature>
<evidence type="ECO:0000313" key="2">
    <source>
        <dbReference type="EMBL" id="VDO00011.1"/>
    </source>
</evidence>
<keyword evidence="3" id="KW-1185">Reference proteome</keyword>
<keyword evidence="1" id="KW-0812">Transmembrane</keyword>
<feature type="transmembrane region" description="Helical" evidence="1">
    <location>
        <begin position="21"/>
        <end position="42"/>
    </location>
</feature>
<keyword evidence="1" id="KW-0472">Membrane</keyword>
<proteinExistence type="predicted"/>
<organism evidence="4">
    <name type="scientific">Rodentolepis nana</name>
    <name type="common">Dwarf tapeworm</name>
    <name type="synonym">Hymenolepis nana</name>
    <dbReference type="NCBI Taxonomy" id="102285"/>
    <lineage>
        <taxon>Eukaryota</taxon>
        <taxon>Metazoa</taxon>
        <taxon>Spiralia</taxon>
        <taxon>Lophotrochozoa</taxon>
        <taxon>Platyhelminthes</taxon>
        <taxon>Cestoda</taxon>
        <taxon>Eucestoda</taxon>
        <taxon>Cyclophyllidea</taxon>
        <taxon>Hymenolepididae</taxon>
        <taxon>Rodentolepis</taxon>
    </lineage>
</organism>
<dbReference type="AlphaFoldDB" id="A0A0R3TAR4"/>
<evidence type="ECO:0000313" key="4">
    <source>
        <dbReference type="WBParaSite" id="HNAJ_0000415301-mRNA-1"/>
    </source>
</evidence>
<keyword evidence="1" id="KW-1133">Transmembrane helix</keyword>
<sequence length="82" mass="9070">MWPVLGYSRRYGSGERRLLQFANMDDCVANMALVAGFLNSILHASDFLKSTDGIVVAVVTFAAEMALSISLGRYQIIIKEQK</sequence>
<protein>
    <submittedName>
        <fullName evidence="4">DUF2512 family protein</fullName>
    </submittedName>
</protein>
<evidence type="ECO:0000313" key="3">
    <source>
        <dbReference type="Proteomes" id="UP000278807"/>
    </source>
</evidence>
<reference evidence="2 3" key="2">
    <citation type="submission" date="2018-11" db="EMBL/GenBank/DDBJ databases">
        <authorList>
            <consortium name="Pathogen Informatics"/>
        </authorList>
    </citation>
    <scope>NUCLEOTIDE SEQUENCE [LARGE SCALE GENOMIC DNA]</scope>
</reference>
<accession>A0A0R3TAR4</accession>
<gene>
    <name evidence="2" type="ORF">HNAJ_LOCUS4151</name>
</gene>
<dbReference type="Proteomes" id="UP000278807">
    <property type="component" value="Unassembled WGS sequence"/>
</dbReference>